<reference evidence="2" key="2">
    <citation type="submission" date="2020-09" db="EMBL/GenBank/DDBJ databases">
        <authorList>
            <person name="Sun Q."/>
            <person name="Zhou Y."/>
        </authorList>
    </citation>
    <scope>NUCLEOTIDE SEQUENCE</scope>
    <source>
        <strain evidence="2">CGMCC 1.12426</strain>
    </source>
</reference>
<sequence>MASPAPAANLTPGLVWLFLSPIGRVGRHAYWLAFALVWVVIGIAFNMWWSSLGPDIDINQVTLVSFMESNALFPLLFLLLQWIELALVIKRCQDIGVTGFLGLLIFVPIINVLAVVIIGVAPGIRGPNKHGPMSDSYFRRSS</sequence>
<evidence type="ECO:0008006" key="4">
    <source>
        <dbReference type="Google" id="ProtNLM"/>
    </source>
</evidence>
<dbReference type="Proteomes" id="UP000605148">
    <property type="component" value="Unassembled WGS sequence"/>
</dbReference>
<evidence type="ECO:0000256" key="1">
    <source>
        <dbReference type="SAM" id="Phobius"/>
    </source>
</evidence>
<reference evidence="2" key="1">
    <citation type="journal article" date="2014" name="Int. J. Syst. Evol. Microbiol.">
        <title>Complete genome sequence of Corynebacterium casei LMG S-19264T (=DSM 44701T), isolated from a smear-ripened cheese.</title>
        <authorList>
            <consortium name="US DOE Joint Genome Institute (JGI-PGF)"/>
            <person name="Walter F."/>
            <person name="Albersmeier A."/>
            <person name="Kalinowski J."/>
            <person name="Ruckert C."/>
        </authorList>
    </citation>
    <scope>NUCLEOTIDE SEQUENCE</scope>
    <source>
        <strain evidence="2">CGMCC 1.12426</strain>
    </source>
</reference>
<dbReference type="PANTHER" id="PTHR34980:SF3">
    <property type="entry name" value="BLR8105 PROTEIN"/>
    <property type="match status" value="1"/>
</dbReference>
<dbReference type="OrthoDB" id="9812349at2"/>
<evidence type="ECO:0000313" key="3">
    <source>
        <dbReference type="Proteomes" id="UP000605148"/>
    </source>
</evidence>
<accession>A0A916X2X8</accession>
<comment type="caution">
    <text evidence="2">The sequence shown here is derived from an EMBL/GenBank/DDBJ whole genome shotgun (WGS) entry which is preliminary data.</text>
</comment>
<gene>
    <name evidence="2" type="ORF">GCM10011316_31620</name>
</gene>
<keyword evidence="1" id="KW-0812">Transmembrane</keyword>
<keyword evidence="1" id="KW-1133">Transmembrane helix</keyword>
<organism evidence="2 3">
    <name type="scientific">Roseibium aquae</name>
    <dbReference type="NCBI Taxonomy" id="1323746"/>
    <lineage>
        <taxon>Bacteria</taxon>
        <taxon>Pseudomonadati</taxon>
        <taxon>Pseudomonadota</taxon>
        <taxon>Alphaproteobacteria</taxon>
        <taxon>Hyphomicrobiales</taxon>
        <taxon>Stappiaceae</taxon>
        <taxon>Roseibium</taxon>
    </lineage>
</organism>
<dbReference type="AlphaFoldDB" id="A0A916X2X8"/>
<protein>
    <recommendedName>
        <fullName evidence="4">DUF805 domain-containing protein</fullName>
    </recommendedName>
</protein>
<dbReference type="EMBL" id="BMFA01000010">
    <property type="protein sequence ID" value="GGB57212.1"/>
    <property type="molecule type" value="Genomic_DNA"/>
</dbReference>
<dbReference type="PANTHER" id="PTHR34980">
    <property type="entry name" value="INNER MEMBRANE PROTEIN-RELATED-RELATED"/>
    <property type="match status" value="1"/>
</dbReference>
<keyword evidence="1" id="KW-0472">Membrane</keyword>
<dbReference type="RefSeq" id="WP_150497380.1">
    <property type="nucleotide sequence ID" value="NZ_BMFA01000010.1"/>
</dbReference>
<feature type="transmembrane region" description="Helical" evidence="1">
    <location>
        <begin position="71"/>
        <end position="89"/>
    </location>
</feature>
<dbReference type="GO" id="GO:0005886">
    <property type="term" value="C:plasma membrane"/>
    <property type="evidence" value="ECO:0007669"/>
    <property type="project" value="TreeGrafter"/>
</dbReference>
<name>A0A916X2X8_9HYPH</name>
<proteinExistence type="predicted"/>
<feature type="transmembrane region" description="Helical" evidence="1">
    <location>
        <begin position="29"/>
        <end position="51"/>
    </location>
</feature>
<dbReference type="Pfam" id="PF05656">
    <property type="entry name" value="DUF805"/>
    <property type="match status" value="1"/>
</dbReference>
<feature type="transmembrane region" description="Helical" evidence="1">
    <location>
        <begin position="101"/>
        <end position="124"/>
    </location>
</feature>
<evidence type="ECO:0000313" key="2">
    <source>
        <dbReference type="EMBL" id="GGB57212.1"/>
    </source>
</evidence>
<keyword evidence="3" id="KW-1185">Reference proteome</keyword>
<dbReference type="InterPro" id="IPR008523">
    <property type="entry name" value="DUF805"/>
</dbReference>